<dbReference type="PROSITE" id="PS00675">
    <property type="entry name" value="SIGMA54_INTERACT_1"/>
    <property type="match status" value="1"/>
</dbReference>
<dbReference type="Pfam" id="PF00989">
    <property type="entry name" value="PAS"/>
    <property type="match status" value="1"/>
</dbReference>
<evidence type="ECO:0000256" key="2">
    <source>
        <dbReference type="ARBA" id="ARBA00022840"/>
    </source>
</evidence>
<dbReference type="PROSITE" id="PS50045">
    <property type="entry name" value="SIGMA54_INTERACT_4"/>
    <property type="match status" value="1"/>
</dbReference>
<dbReference type="PROSITE" id="PS50112">
    <property type="entry name" value="PAS"/>
    <property type="match status" value="1"/>
</dbReference>
<keyword evidence="4" id="KW-0238">DNA-binding</keyword>
<dbReference type="PRINTS" id="PR01590">
    <property type="entry name" value="HTHFIS"/>
</dbReference>
<feature type="domain" description="Sigma-54 factor interaction" evidence="7">
    <location>
        <begin position="259"/>
        <end position="489"/>
    </location>
</feature>
<reference evidence="9 10" key="1">
    <citation type="submission" date="2019-03" db="EMBL/GenBank/DDBJ databases">
        <title>Draft genome sequence data and analysis of a Fermenting Bacterium, Soehngenia longevitae strain 1933PT, isolated from petroleum reservoir in Azerbaijan.</title>
        <authorList>
            <person name="Grouzdev D.S."/>
            <person name="Bidzhieva S.K."/>
            <person name="Sokolova D.S."/>
            <person name="Tourova T.P."/>
            <person name="Poltaraus A.B."/>
            <person name="Nazina T.N."/>
        </authorList>
    </citation>
    <scope>NUCLEOTIDE SEQUENCE [LARGE SCALE GENOMIC DNA]</scope>
    <source>
        <strain evidence="9 10">1933P</strain>
    </source>
</reference>
<evidence type="ECO:0000259" key="7">
    <source>
        <dbReference type="PROSITE" id="PS50045"/>
    </source>
</evidence>
<dbReference type="PANTHER" id="PTHR32071">
    <property type="entry name" value="TRANSCRIPTIONAL REGULATORY PROTEIN"/>
    <property type="match status" value="1"/>
</dbReference>
<name>A0A4Z0D507_9FIRM</name>
<accession>A0A4Z0D507</accession>
<dbReference type="InterPro" id="IPR025943">
    <property type="entry name" value="Sigma_54_int_dom_ATP-bd_2"/>
</dbReference>
<dbReference type="SUPFAM" id="SSF55785">
    <property type="entry name" value="PYP-like sensor domain (PAS domain)"/>
    <property type="match status" value="1"/>
</dbReference>
<dbReference type="InterPro" id="IPR035965">
    <property type="entry name" value="PAS-like_dom_sf"/>
</dbReference>
<dbReference type="Proteomes" id="UP000298381">
    <property type="component" value="Unassembled WGS sequence"/>
</dbReference>
<evidence type="ECO:0000256" key="3">
    <source>
        <dbReference type="ARBA" id="ARBA00023015"/>
    </source>
</evidence>
<dbReference type="InterPro" id="IPR002078">
    <property type="entry name" value="Sigma_54_int"/>
</dbReference>
<dbReference type="AlphaFoldDB" id="A0A4Z0D507"/>
<organism evidence="9 10">
    <name type="scientific">Soehngenia longivitae</name>
    <dbReference type="NCBI Taxonomy" id="2562294"/>
    <lineage>
        <taxon>Bacteria</taxon>
        <taxon>Bacillati</taxon>
        <taxon>Bacillota</taxon>
        <taxon>Tissierellia</taxon>
        <taxon>Tissierellales</taxon>
        <taxon>Tissierellaceae</taxon>
        <taxon>Soehngenia</taxon>
    </lineage>
</organism>
<evidence type="ECO:0000313" key="10">
    <source>
        <dbReference type="Proteomes" id="UP000298381"/>
    </source>
</evidence>
<keyword evidence="6" id="KW-0175">Coiled coil</keyword>
<keyword evidence="3" id="KW-0805">Transcription regulation</keyword>
<dbReference type="EMBL" id="SRIB01000012">
    <property type="protein sequence ID" value="TFZ39512.1"/>
    <property type="molecule type" value="Genomic_DNA"/>
</dbReference>
<proteinExistence type="predicted"/>
<dbReference type="Gene3D" id="1.10.10.60">
    <property type="entry name" value="Homeodomain-like"/>
    <property type="match status" value="1"/>
</dbReference>
<keyword evidence="1" id="KW-0547">Nucleotide-binding</keyword>
<dbReference type="InterPro" id="IPR009057">
    <property type="entry name" value="Homeodomain-like_sf"/>
</dbReference>
<dbReference type="OrthoDB" id="5411866at2"/>
<evidence type="ECO:0000313" key="9">
    <source>
        <dbReference type="EMBL" id="TFZ39512.1"/>
    </source>
</evidence>
<dbReference type="GO" id="GO:0005524">
    <property type="term" value="F:ATP binding"/>
    <property type="evidence" value="ECO:0007669"/>
    <property type="project" value="UniProtKB-KW"/>
</dbReference>
<dbReference type="InterPro" id="IPR027417">
    <property type="entry name" value="P-loop_NTPase"/>
</dbReference>
<dbReference type="InterPro" id="IPR025662">
    <property type="entry name" value="Sigma_54_int_dom_ATP-bd_1"/>
</dbReference>
<dbReference type="InterPro" id="IPR000014">
    <property type="entry name" value="PAS"/>
</dbReference>
<dbReference type="SUPFAM" id="SSF46689">
    <property type="entry name" value="Homeodomain-like"/>
    <property type="match status" value="1"/>
</dbReference>
<dbReference type="PANTHER" id="PTHR32071:SF57">
    <property type="entry name" value="C4-DICARBOXYLATE TRANSPORT TRANSCRIPTIONAL REGULATORY PROTEIN DCTD"/>
    <property type="match status" value="1"/>
</dbReference>
<sequence length="565" mass="64474">MPEKNITSYEVANAFESGIIILDKMFKVVYTNKRAERLLRKDTNKLELDLLLNEIVVEIKKIDYTNETAIRKKIEYLDSEYMFHISRVEIKKDVYLLVNFNALDLCKSVIGTMNTEMEASSLLKTIMEATNDCIVYVNKEGYIEMLSNAYAEFLNVDRDESIGKHVTEVIENTRMHEVAKLGIEEIAQVQEINGRKMIATRIPVYVNGRIVGAVGKVLFRDLDELEQLYTKVYKIEKELNMYKNEFKKINSAKYQLDSIIGESREIKELKELTKRIANTNSNVLILGETGTGKELFANAIHSLSKRKEGPFIKVNCGSIPSELLESELFGYEEGAFTGAKKGGKIGKFKAADGGSIFLDEIADLPMNMQVKLLRVLQEKEIEKIGANAPEKIDVRIISATNKDLEEMIKKGEFRLDLYYRLNVVSLVIPPLRKRKDDIAILSNNLIEKISSEERIRVDGISKNAIDLLKKYDWPGNVRELENVLERAINYLDGETIIRIKHLPSKISGLKEDRELKSLKEEMEEYEKEIVSNALIASNGNKSKAAEILKISRTALYEKIEKYSLQ</sequence>
<protein>
    <submittedName>
        <fullName evidence="9">PAS domain-containing protein</fullName>
    </submittedName>
</protein>
<dbReference type="Pfam" id="PF00158">
    <property type="entry name" value="Sigma54_activat"/>
    <property type="match status" value="1"/>
</dbReference>
<dbReference type="Gene3D" id="3.40.50.300">
    <property type="entry name" value="P-loop containing nucleotide triphosphate hydrolases"/>
    <property type="match status" value="1"/>
</dbReference>
<keyword evidence="5" id="KW-0804">Transcription</keyword>
<dbReference type="InterPro" id="IPR025944">
    <property type="entry name" value="Sigma_54_int_dom_CS"/>
</dbReference>
<comment type="caution">
    <text evidence="9">The sequence shown here is derived from an EMBL/GenBank/DDBJ whole genome shotgun (WGS) entry which is preliminary data.</text>
</comment>
<dbReference type="Gene3D" id="1.10.8.60">
    <property type="match status" value="1"/>
</dbReference>
<evidence type="ECO:0000256" key="1">
    <source>
        <dbReference type="ARBA" id="ARBA00022741"/>
    </source>
</evidence>
<dbReference type="SUPFAM" id="SSF52540">
    <property type="entry name" value="P-loop containing nucleoside triphosphate hydrolases"/>
    <property type="match status" value="1"/>
</dbReference>
<dbReference type="CDD" id="cd00009">
    <property type="entry name" value="AAA"/>
    <property type="match status" value="1"/>
</dbReference>
<dbReference type="PROSITE" id="PS00676">
    <property type="entry name" value="SIGMA54_INTERACT_2"/>
    <property type="match status" value="1"/>
</dbReference>
<evidence type="ECO:0000256" key="4">
    <source>
        <dbReference type="ARBA" id="ARBA00023125"/>
    </source>
</evidence>
<dbReference type="InterPro" id="IPR002197">
    <property type="entry name" value="HTH_Fis"/>
</dbReference>
<dbReference type="InterPro" id="IPR003593">
    <property type="entry name" value="AAA+_ATPase"/>
</dbReference>
<dbReference type="GO" id="GO:0006355">
    <property type="term" value="P:regulation of DNA-templated transcription"/>
    <property type="evidence" value="ECO:0007669"/>
    <property type="project" value="InterPro"/>
</dbReference>
<dbReference type="PROSITE" id="PS00688">
    <property type="entry name" value="SIGMA54_INTERACT_3"/>
    <property type="match status" value="1"/>
</dbReference>
<dbReference type="InterPro" id="IPR058031">
    <property type="entry name" value="AAA_lid_NorR"/>
</dbReference>
<dbReference type="InterPro" id="IPR013767">
    <property type="entry name" value="PAS_fold"/>
</dbReference>
<dbReference type="FunFam" id="3.40.50.300:FF:000006">
    <property type="entry name" value="DNA-binding transcriptional regulator NtrC"/>
    <property type="match status" value="1"/>
</dbReference>
<dbReference type="Pfam" id="PF02954">
    <property type="entry name" value="HTH_8"/>
    <property type="match status" value="1"/>
</dbReference>
<dbReference type="RefSeq" id="WP_135271610.1">
    <property type="nucleotide sequence ID" value="NZ_SRIB01000012.1"/>
</dbReference>
<dbReference type="Gene3D" id="3.30.450.20">
    <property type="entry name" value="PAS domain"/>
    <property type="match status" value="1"/>
</dbReference>
<dbReference type="SMART" id="SM00382">
    <property type="entry name" value="AAA"/>
    <property type="match status" value="1"/>
</dbReference>
<keyword evidence="10" id="KW-1185">Reference proteome</keyword>
<evidence type="ECO:0000256" key="5">
    <source>
        <dbReference type="ARBA" id="ARBA00023163"/>
    </source>
</evidence>
<evidence type="ECO:0000256" key="6">
    <source>
        <dbReference type="SAM" id="Coils"/>
    </source>
</evidence>
<feature type="domain" description="PAS" evidence="8">
    <location>
        <begin position="119"/>
        <end position="190"/>
    </location>
</feature>
<evidence type="ECO:0000259" key="8">
    <source>
        <dbReference type="PROSITE" id="PS50112"/>
    </source>
</evidence>
<dbReference type="GO" id="GO:0043565">
    <property type="term" value="F:sequence-specific DNA binding"/>
    <property type="evidence" value="ECO:0007669"/>
    <property type="project" value="InterPro"/>
</dbReference>
<gene>
    <name evidence="9" type="ORF">E4100_08450</name>
</gene>
<dbReference type="Pfam" id="PF25601">
    <property type="entry name" value="AAA_lid_14"/>
    <property type="match status" value="1"/>
</dbReference>
<keyword evidence="2" id="KW-0067">ATP-binding</keyword>
<feature type="coiled-coil region" evidence="6">
    <location>
        <begin position="508"/>
        <end position="535"/>
    </location>
</feature>